<reference evidence="1 2" key="1">
    <citation type="journal article" date="2019" name="Emerg. Microbes Infect.">
        <title>Comprehensive subspecies identification of 175 nontuberculous mycobacteria species based on 7547 genomic profiles.</title>
        <authorList>
            <person name="Matsumoto Y."/>
            <person name="Kinjo T."/>
            <person name="Motooka D."/>
            <person name="Nabeya D."/>
            <person name="Jung N."/>
            <person name="Uechi K."/>
            <person name="Horii T."/>
            <person name="Iida T."/>
            <person name="Fujita J."/>
            <person name="Nakamura S."/>
        </authorList>
    </citation>
    <scope>NUCLEOTIDE SEQUENCE [LARGE SCALE GENOMIC DNA]</scope>
    <source>
        <strain evidence="1 2">JCM 6396</strain>
    </source>
</reference>
<protein>
    <submittedName>
        <fullName evidence="1">LLM class F420-dependent oxidoreductase</fullName>
    </submittedName>
</protein>
<dbReference type="InterPro" id="IPR019922">
    <property type="entry name" value="Lucif-like_OxRdatse_MSMEG_4141"/>
</dbReference>
<accession>A0A7I7K5T9</accession>
<keyword evidence="2" id="KW-1185">Reference proteome</keyword>
<dbReference type="NCBIfam" id="TIGR03620">
    <property type="entry name" value="F420_MSMEG_4141"/>
    <property type="match status" value="1"/>
</dbReference>
<dbReference type="SUPFAM" id="SSF51679">
    <property type="entry name" value="Bacterial luciferase-like"/>
    <property type="match status" value="1"/>
</dbReference>
<sequence length="256" mass="27536">MERLGYNALWINGGQLDRLDRLTEVLAATRSVTVAPAVIPPDVFGPPAVERLFTRAEAAAPGRLLIGLGSAQTPGAIGRLYSDVDQLDAGIPRERRILAAFGPHKLGIARRHFLGAVPMLFTPAYTRIAREQLGAGPVLAVGQYVVVDTDPATARESARIPLRMLFTLPAYVNSALRQGFSRADIAALTDSVVDGFVAWGDPQQIGERIRRHHDAGADHVYLSVVHRAGQPDAGQAARLLAPWVLPRRSALHSIGT</sequence>
<dbReference type="KEGG" id="mdu:MDUV_43700"/>
<dbReference type="GO" id="GO:0016705">
    <property type="term" value="F:oxidoreductase activity, acting on paired donors, with incorporation or reduction of molecular oxygen"/>
    <property type="evidence" value="ECO:0007669"/>
    <property type="project" value="InterPro"/>
</dbReference>
<name>A0A7I7K5T9_9MYCO</name>
<organism evidence="1 2">
    <name type="scientific">Mycolicibacterium duvalii</name>
    <dbReference type="NCBI Taxonomy" id="39688"/>
    <lineage>
        <taxon>Bacteria</taxon>
        <taxon>Bacillati</taxon>
        <taxon>Actinomycetota</taxon>
        <taxon>Actinomycetes</taxon>
        <taxon>Mycobacteriales</taxon>
        <taxon>Mycobacteriaceae</taxon>
        <taxon>Mycolicibacterium</taxon>
    </lineage>
</organism>
<dbReference type="AlphaFoldDB" id="A0A7I7K5T9"/>
<dbReference type="InterPro" id="IPR036661">
    <property type="entry name" value="Luciferase-like_sf"/>
</dbReference>
<dbReference type="Gene3D" id="3.20.20.30">
    <property type="entry name" value="Luciferase-like domain"/>
    <property type="match status" value="1"/>
</dbReference>
<gene>
    <name evidence="1" type="ORF">MDUV_43700</name>
</gene>
<proteinExistence type="predicted"/>
<dbReference type="EMBL" id="AP022563">
    <property type="protein sequence ID" value="BBX19510.1"/>
    <property type="molecule type" value="Genomic_DNA"/>
</dbReference>
<evidence type="ECO:0000313" key="1">
    <source>
        <dbReference type="EMBL" id="BBX19510.1"/>
    </source>
</evidence>
<evidence type="ECO:0000313" key="2">
    <source>
        <dbReference type="Proteomes" id="UP000467006"/>
    </source>
</evidence>
<dbReference type="Proteomes" id="UP000467006">
    <property type="component" value="Chromosome"/>
</dbReference>